<evidence type="ECO:0000259" key="4">
    <source>
        <dbReference type="Pfam" id="PF03061"/>
    </source>
</evidence>
<dbReference type="Gene3D" id="3.10.129.10">
    <property type="entry name" value="Hotdog Thioesterase"/>
    <property type="match status" value="1"/>
</dbReference>
<evidence type="ECO:0000313" key="5">
    <source>
        <dbReference type="EMBL" id="CAE27221.1"/>
    </source>
</evidence>
<dbReference type="AlphaFoldDB" id="Q6N8X2"/>
<dbReference type="HOGENOM" id="CLU_089876_8_1_5"/>
<feature type="domain" description="Thioesterase" evidence="4">
    <location>
        <begin position="107"/>
        <end position="181"/>
    </location>
</feature>
<dbReference type="SUPFAM" id="SSF54637">
    <property type="entry name" value="Thioesterase/thiol ester dehydrase-isomerase"/>
    <property type="match status" value="1"/>
</dbReference>
<dbReference type="InterPro" id="IPR006683">
    <property type="entry name" value="Thioestr_dom"/>
</dbReference>
<keyword evidence="2" id="KW-0378">Hydrolase</keyword>
<evidence type="ECO:0000256" key="3">
    <source>
        <dbReference type="SAM" id="MobiDB-lite"/>
    </source>
</evidence>
<name>Q6N8X2_RHOPA</name>
<evidence type="ECO:0000256" key="1">
    <source>
        <dbReference type="ARBA" id="ARBA00008324"/>
    </source>
</evidence>
<dbReference type="GO" id="GO:0047617">
    <property type="term" value="F:fatty acyl-CoA hydrolase activity"/>
    <property type="evidence" value="ECO:0007669"/>
    <property type="project" value="InterPro"/>
</dbReference>
<organism evidence="5">
    <name type="scientific">Rhodopseudomonas palustris (strain ATCC BAA-98 / CGA009)</name>
    <dbReference type="NCBI Taxonomy" id="258594"/>
    <lineage>
        <taxon>Bacteria</taxon>
        <taxon>Pseudomonadati</taxon>
        <taxon>Pseudomonadota</taxon>
        <taxon>Alphaproteobacteria</taxon>
        <taxon>Hyphomicrobiales</taxon>
        <taxon>Nitrobacteraceae</taxon>
        <taxon>Rhodopseudomonas</taxon>
    </lineage>
</organism>
<dbReference type="InterPro" id="IPR039298">
    <property type="entry name" value="ACOT13"/>
</dbReference>
<feature type="region of interest" description="Disordered" evidence="3">
    <location>
        <begin position="46"/>
        <end position="65"/>
    </location>
</feature>
<dbReference type="InterPro" id="IPR029069">
    <property type="entry name" value="HotDog_dom_sf"/>
</dbReference>
<proteinExistence type="inferred from homology"/>
<gene>
    <name evidence="5" type="ordered locus">RPA1780</name>
</gene>
<dbReference type="Pfam" id="PF03061">
    <property type="entry name" value="4HBT"/>
    <property type="match status" value="1"/>
</dbReference>
<dbReference type="CDD" id="cd03443">
    <property type="entry name" value="PaaI_thioesterase"/>
    <property type="match status" value="1"/>
</dbReference>
<dbReference type="eggNOG" id="COG2050">
    <property type="taxonomic scope" value="Bacteria"/>
</dbReference>
<dbReference type="PhylomeDB" id="Q6N8X2"/>
<dbReference type="NCBIfam" id="TIGR00369">
    <property type="entry name" value="unchar_dom_1"/>
    <property type="match status" value="1"/>
</dbReference>
<dbReference type="EMBL" id="BX572598">
    <property type="protein sequence ID" value="CAE27221.1"/>
    <property type="molecule type" value="Genomic_DNA"/>
</dbReference>
<dbReference type="STRING" id="258594.RPA1780"/>
<protein>
    <submittedName>
        <fullName evidence="5">Phenylacetic acid degradation-related protein</fullName>
    </submittedName>
</protein>
<dbReference type="InterPro" id="IPR003736">
    <property type="entry name" value="PAAI_dom"/>
</dbReference>
<comment type="similarity">
    <text evidence="1">Belongs to the thioesterase PaaI family.</text>
</comment>
<accession>Q6N8X2</accession>
<sequence length="196" mass="20620">MQPCNQSAPCWPFQTPSQTALQTLSALPAMLRCGLKVVSAARQATTRMTTDPDPNHTAATDGIPDGFVRHARSSPLTAPWEPLYAKTTADAVTLGLRIRECHTNSRGLAHGGLITALADNAMGYSCGLKLGGGGQLLTSSLAIDFIGPAKIGQWLQIEPEVIKLGAKLCVAQCFVTADGTRCARANGTFSVVKAKE</sequence>
<reference evidence="5" key="1">
    <citation type="journal article" date="2004" name="Nat. Biotechnol.">
        <title>Complete genome sequence of the metabolically versatile photosynthetic bacterium Rhodopseudomonas palustris.</title>
        <authorList>
            <person name="Larimer F.W."/>
            <person name="Chain P."/>
            <person name="Hauser L."/>
            <person name="Lamerdin J."/>
            <person name="Malfatti S."/>
            <person name="Do L."/>
            <person name="Land M.L."/>
            <person name="Pelletier D.A."/>
            <person name="Beatty J.T."/>
            <person name="Lang A.S."/>
            <person name="Tabita F.R."/>
            <person name="Gibson J.L."/>
            <person name="Hanson T.E."/>
            <person name="Bobst C."/>
            <person name="Torres J.L."/>
            <person name="Peres C."/>
            <person name="Harrison F.H."/>
            <person name="Gibson J."/>
            <person name="Harwood C.S."/>
        </authorList>
    </citation>
    <scope>NUCLEOTIDE SEQUENCE [LARGE SCALE GENOMIC DNA]</scope>
    <source>
        <strain evidence="5">CGA009</strain>
    </source>
</reference>
<evidence type="ECO:0000256" key="2">
    <source>
        <dbReference type="ARBA" id="ARBA00022801"/>
    </source>
</evidence>
<dbReference type="PANTHER" id="PTHR21660">
    <property type="entry name" value="THIOESTERASE SUPERFAMILY MEMBER-RELATED"/>
    <property type="match status" value="1"/>
</dbReference>
<dbReference type="PANTHER" id="PTHR21660:SF1">
    <property type="entry name" value="ACYL-COENZYME A THIOESTERASE 13"/>
    <property type="match status" value="1"/>
</dbReference>